<keyword evidence="1" id="KW-1133">Transmembrane helix</keyword>
<reference evidence="2 3" key="1">
    <citation type="submission" date="2017-05" db="EMBL/GenBank/DDBJ databases">
        <authorList>
            <person name="Song R."/>
            <person name="Chenine A.L."/>
            <person name="Ruprecht R.M."/>
        </authorList>
    </citation>
    <scope>NUCLEOTIDE SEQUENCE [LARGE SCALE GENOMIC DNA]</scope>
    <source>
        <strain evidence="2 3">CECT 8898</strain>
    </source>
</reference>
<protein>
    <recommendedName>
        <fullName evidence="4">Holin-X, holin superfamily III</fullName>
    </recommendedName>
</protein>
<evidence type="ECO:0008006" key="4">
    <source>
        <dbReference type="Google" id="ProtNLM"/>
    </source>
</evidence>
<accession>A0A238KIK7</accession>
<sequence length="109" mass="11421">MLAMIETRARAALRRGVAGLMGGVLVAIGLGFLTQAAWLALASWQGPLFAAQTLGGIYLLLGGVVLLLVRKRHDAPPPAPSRQAISHLVLAEAFLVGLDAARSARKRAD</sequence>
<gene>
    <name evidence="2" type="ORF">MAA8898_02666</name>
</gene>
<dbReference type="RefSeq" id="WP_094021471.1">
    <property type="nucleotide sequence ID" value="NZ_FXYF01000006.1"/>
</dbReference>
<keyword evidence="3" id="KW-1185">Reference proteome</keyword>
<evidence type="ECO:0000256" key="1">
    <source>
        <dbReference type="SAM" id="Phobius"/>
    </source>
</evidence>
<organism evidence="2 3">
    <name type="scientific">Maliponia aquimaris</name>
    <dbReference type="NCBI Taxonomy" id="1673631"/>
    <lineage>
        <taxon>Bacteria</taxon>
        <taxon>Pseudomonadati</taxon>
        <taxon>Pseudomonadota</taxon>
        <taxon>Alphaproteobacteria</taxon>
        <taxon>Rhodobacterales</taxon>
        <taxon>Paracoccaceae</taxon>
        <taxon>Maliponia</taxon>
    </lineage>
</organism>
<keyword evidence="1" id="KW-0472">Membrane</keyword>
<keyword evidence="1" id="KW-0812">Transmembrane</keyword>
<feature type="transmembrane region" description="Helical" evidence="1">
    <location>
        <begin position="47"/>
        <end position="69"/>
    </location>
</feature>
<dbReference type="Pfam" id="PF07332">
    <property type="entry name" value="Phage_holin_3_6"/>
    <property type="match status" value="1"/>
</dbReference>
<dbReference type="AlphaFoldDB" id="A0A238KIK7"/>
<feature type="transmembrane region" description="Helical" evidence="1">
    <location>
        <begin position="20"/>
        <end position="41"/>
    </location>
</feature>
<evidence type="ECO:0000313" key="3">
    <source>
        <dbReference type="Proteomes" id="UP000207598"/>
    </source>
</evidence>
<proteinExistence type="predicted"/>
<dbReference type="InterPro" id="IPR009937">
    <property type="entry name" value="Phage_holin_3_6"/>
</dbReference>
<name>A0A238KIK7_9RHOB</name>
<dbReference type="Proteomes" id="UP000207598">
    <property type="component" value="Unassembled WGS sequence"/>
</dbReference>
<dbReference type="EMBL" id="FXYF01000006">
    <property type="protein sequence ID" value="SMX42613.1"/>
    <property type="molecule type" value="Genomic_DNA"/>
</dbReference>
<evidence type="ECO:0000313" key="2">
    <source>
        <dbReference type="EMBL" id="SMX42613.1"/>
    </source>
</evidence>